<reference evidence="2 3" key="1">
    <citation type="submission" date="2023-07" db="EMBL/GenBank/DDBJ databases">
        <title>Sorghum-associated microbial communities from plants grown in Nebraska, USA.</title>
        <authorList>
            <person name="Schachtman D."/>
        </authorList>
    </citation>
    <scope>NUCLEOTIDE SEQUENCE [LARGE SCALE GENOMIC DNA]</scope>
    <source>
        <strain evidence="2 3">CC222</strain>
    </source>
</reference>
<organism evidence="2 3">
    <name type="scientific">Pseudarthrobacter enclensis</name>
    <dbReference type="NCBI Taxonomy" id="993070"/>
    <lineage>
        <taxon>Bacteria</taxon>
        <taxon>Bacillati</taxon>
        <taxon>Actinomycetota</taxon>
        <taxon>Actinomycetes</taxon>
        <taxon>Micrococcales</taxon>
        <taxon>Micrococcaceae</taxon>
        <taxon>Pseudarthrobacter</taxon>
    </lineage>
</organism>
<dbReference type="Proteomes" id="UP001226577">
    <property type="component" value="Unassembled WGS sequence"/>
</dbReference>
<name>A0ABT9RSN3_9MICC</name>
<feature type="transmembrane region" description="Helical" evidence="1">
    <location>
        <begin position="340"/>
        <end position="360"/>
    </location>
</feature>
<comment type="caution">
    <text evidence="2">The sequence shown here is derived from an EMBL/GenBank/DDBJ whole genome shotgun (WGS) entry which is preliminary data.</text>
</comment>
<feature type="transmembrane region" description="Helical" evidence="1">
    <location>
        <begin position="227"/>
        <end position="252"/>
    </location>
</feature>
<proteinExistence type="predicted"/>
<dbReference type="EMBL" id="JAUSRE010000007">
    <property type="protein sequence ID" value="MDP9888240.1"/>
    <property type="molecule type" value="Genomic_DNA"/>
</dbReference>
<feature type="transmembrane region" description="Helical" evidence="1">
    <location>
        <begin position="168"/>
        <end position="188"/>
    </location>
</feature>
<feature type="transmembrane region" description="Helical" evidence="1">
    <location>
        <begin position="89"/>
        <end position="106"/>
    </location>
</feature>
<evidence type="ECO:0000313" key="3">
    <source>
        <dbReference type="Proteomes" id="UP001226577"/>
    </source>
</evidence>
<evidence type="ECO:0000256" key="1">
    <source>
        <dbReference type="SAM" id="Phobius"/>
    </source>
</evidence>
<accession>A0ABT9RSN3</accession>
<keyword evidence="1" id="KW-0812">Transmembrane</keyword>
<evidence type="ECO:0008006" key="4">
    <source>
        <dbReference type="Google" id="ProtNLM"/>
    </source>
</evidence>
<dbReference type="RefSeq" id="WP_307306840.1">
    <property type="nucleotide sequence ID" value="NZ_JAUSRE010000007.1"/>
</dbReference>
<feature type="transmembrane region" description="Helical" evidence="1">
    <location>
        <begin position="259"/>
        <end position="279"/>
    </location>
</feature>
<feature type="transmembrane region" description="Helical" evidence="1">
    <location>
        <begin position="135"/>
        <end position="162"/>
    </location>
</feature>
<gene>
    <name evidence="2" type="ORF">J2X98_001827</name>
</gene>
<keyword evidence="1" id="KW-1133">Transmembrane helix</keyword>
<keyword evidence="1" id="KW-0472">Membrane</keyword>
<protein>
    <recommendedName>
        <fullName evidence="4">Acyltransferase 3 domain-containing protein</fullName>
    </recommendedName>
</protein>
<feature type="transmembrane region" description="Helical" evidence="1">
    <location>
        <begin position="59"/>
        <end position="77"/>
    </location>
</feature>
<sequence length="421" mass="46225">MTRETLWAEDGGIFLRQAMDSRLLSGLMDPYDGYLHLLPRLLAHLSLRMGPLEGYAERISWLSCACVGLVGVAVFFLSRSHIPSVWSRLLLAGIPALLPVAPLEVMGNTANLHWYMLWLTPWILIHQSRRRSSNILLVLVSFVAATTEIQTVLFVPLIWFAVRTRRQWGGSVGLLLGLALQFITYVSFPRSVSQDAVPWDLGSVIIGWLLQGGMSSVESSASSVGVAWTYFGGALLLVPVALLLAPAVAAAFNGRATLVAVLASVGVSAALWFAAQVFNNRAFMNYSSFTNQEWLKFDFLRYAVAPAMFALGALALASGRFHWRRETERPVAPVPSLRRGITWQNSCATILATILFLGFFPPTSSRADGPSWGEQVLAGRSACASDPQLAEVPAFVAPRGWEYGRVAISCNRLRTNDNERR</sequence>
<keyword evidence="3" id="KW-1185">Reference proteome</keyword>
<feature type="transmembrane region" description="Helical" evidence="1">
    <location>
        <begin position="299"/>
        <end position="319"/>
    </location>
</feature>
<evidence type="ECO:0000313" key="2">
    <source>
        <dbReference type="EMBL" id="MDP9888240.1"/>
    </source>
</evidence>